<proteinExistence type="predicted"/>
<gene>
    <name evidence="2" type="ORF">CPY51_19900</name>
</gene>
<dbReference type="PROSITE" id="PS50943">
    <property type="entry name" value="HTH_CROC1"/>
    <property type="match status" value="1"/>
</dbReference>
<dbReference type="GO" id="GO:0003677">
    <property type="term" value="F:DNA binding"/>
    <property type="evidence" value="ECO:0007669"/>
    <property type="project" value="InterPro"/>
</dbReference>
<keyword evidence="3" id="KW-1185">Reference proteome</keyword>
<dbReference type="EMBL" id="PCDP01000039">
    <property type="protein sequence ID" value="PZM11577.1"/>
    <property type="molecule type" value="Genomic_DNA"/>
</dbReference>
<dbReference type="SMART" id="SM00530">
    <property type="entry name" value="HTH_XRE"/>
    <property type="match status" value="1"/>
</dbReference>
<protein>
    <submittedName>
        <fullName evidence="2">Transcriptional regulator</fullName>
    </submittedName>
</protein>
<dbReference type="Gene3D" id="1.10.260.40">
    <property type="entry name" value="lambda repressor-like DNA-binding domains"/>
    <property type="match status" value="1"/>
</dbReference>
<dbReference type="Proteomes" id="UP000248925">
    <property type="component" value="Unassembled WGS sequence"/>
</dbReference>
<dbReference type="Pfam" id="PF01381">
    <property type="entry name" value="HTH_3"/>
    <property type="match status" value="1"/>
</dbReference>
<name>A0A2W4CEH1_9HYPH</name>
<accession>A0A2W4CEH1</accession>
<dbReference type="InterPro" id="IPR001387">
    <property type="entry name" value="Cro/C1-type_HTH"/>
</dbReference>
<evidence type="ECO:0000313" key="2">
    <source>
        <dbReference type="EMBL" id="PZM11577.1"/>
    </source>
</evidence>
<dbReference type="SUPFAM" id="SSF47413">
    <property type="entry name" value="lambda repressor-like DNA-binding domains"/>
    <property type="match status" value="1"/>
</dbReference>
<evidence type="ECO:0000313" key="3">
    <source>
        <dbReference type="Proteomes" id="UP000248925"/>
    </source>
</evidence>
<dbReference type="AlphaFoldDB" id="A0A2W4CEH1"/>
<dbReference type="InterPro" id="IPR010982">
    <property type="entry name" value="Lambda_DNA-bd_dom_sf"/>
</dbReference>
<comment type="caution">
    <text evidence="2">The sequence shown here is derived from an EMBL/GenBank/DDBJ whole genome shotgun (WGS) entry which is preliminary data.</text>
</comment>
<feature type="domain" description="HTH cro/C1-type" evidence="1">
    <location>
        <begin position="12"/>
        <end position="66"/>
    </location>
</feature>
<dbReference type="RefSeq" id="WP_111162062.1">
    <property type="nucleotide sequence ID" value="NZ_PCDP01000039.1"/>
</dbReference>
<sequence>MIKSAADFGSLIRQRRKALGWTQSELAVRCGTGERFIVDLENGKPTCHLEKSLIAARVVGIDLGDLKAGVGPADRIDDDLGFLPKFP</sequence>
<dbReference type="CDD" id="cd00093">
    <property type="entry name" value="HTH_XRE"/>
    <property type="match status" value="1"/>
</dbReference>
<dbReference type="OrthoDB" id="7361823at2"/>
<organism evidence="2 3">
    <name type="scientific">Rhizobium tubonense</name>
    <dbReference type="NCBI Taxonomy" id="484088"/>
    <lineage>
        <taxon>Bacteria</taxon>
        <taxon>Pseudomonadati</taxon>
        <taxon>Pseudomonadota</taxon>
        <taxon>Alphaproteobacteria</taxon>
        <taxon>Hyphomicrobiales</taxon>
        <taxon>Rhizobiaceae</taxon>
        <taxon>Rhizobium/Agrobacterium group</taxon>
        <taxon>Rhizobium</taxon>
    </lineage>
</organism>
<evidence type="ECO:0000259" key="1">
    <source>
        <dbReference type="PROSITE" id="PS50943"/>
    </source>
</evidence>
<reference evidence="2 3" key="1">
    <citation type="journal article" date="2018" name="Sci. Rep.">
        <title>Rhizobium tumorigenes sp. nov., a novel plant tumorigenic bacterium isolated from cane gall tumors on thornless blackberry.</title>
        <authorList>
            <person name="Kuzmanovi N."/>
            <person name="Smalla K."/>
            <person name="Gronow S."/>
            <person name="PuBawska J."/>
        </authorList>
    </citation>
    <scope>NUCLEOTIDE SEQUENCE [LARGE SCALE GENOMIC DNA]</scope>
    <source>
        <strain evidence="2 3">CCBAU 85046</strain>
    </source>
</reference>